<dbReference type="AlphaFoldDB" id="A0AAN9AVL1"/>
<keyword evidence="4" id="KW-1185">Reference proteome</keyword>
<dbReference type="InterPro" id="IPR025659">
    <property type="entry name" value="Tubby-like_C"/>
</dbReference>
<keyword evidence="2" id="KW-0106">Calcium</keyword>
<dbReference type="GO" id="GO:0017128">
    <property type="term" value="F:phospholipid scramblase activity"/>
    <property type="evidence" value="ECO:0007669"/>
    <property type="project" value="InterPro"/>
</dbReference>
<accession>A0AAN9AVL1</accession>
<comment type="caution">
    <text evidence="3">The sequence shown here is derived from an EMBL/GenBank/DDBJ whole genome shotgun (WGS) entry which is preliminary data.</text>
</comment>
<organism evidence="3 4">
    <name type="scientific">Littorina saxatilis</name>
    <dbReference type="NCBI Taxonomy" id="31220"/>
    <lineage>
        <taxon>Eukaryota</taxon>
        <taxon>Metazoa</taxon>
        <taxon>Spiralia</taxon>
        <taxon>Lophotrochozoa</taxon>
        <taxon>Mollusca</taxon>
        <taxon>Gastropoda</taxon>
        <taxon>Caenogastropoda</taxon>
        <taxon>Littorinimorpha</taxon>
        <taxon>Littorinoidea</taxon>
        <taxon>Littorinidae</taxon>
        <taxon>Littorina</taxon>
    </lineage>
</organism>
<protein>
    <recommendedName>
        <fullName evidence="2">Phospholipid scramblase</fullName>
    </recommendedName>
</protein>
<dbReference type="InterPro" id="IPR005552">
    <property type="entry name" value="Scramblase"/>
</dbReference>
<evidence type="ECO:0000256" key="1">
    <source>
        <dbReference type="ARBA" id="ARBA00005350"/>
    </source>
</evidence>
<keyword evidence="2" id="KW-0449">Lipoprotein</keyword>
<comment type="function">
    <text evidence="2">May mediate accelerated ATP-independent bidirectional transbilayer migration of phospholipids upon binding calcium ions that results in a loss of phospholipid asymmetry in the plasma membrane.</text>
</comment>
<evidence type="ECO:0000313" key="4">
    <source>
        <dbReference type="Proteomes" id="UP001374579"/>
    </source>
</evidence>
<evidence type="ECO:0000313" key="3">
    <source>
        <dbReference type="EMBL" id="KAK7093354.1"/>
    </source>
</evidence>
<evidence type="ECO:0000256" key="2">
    <source>
        <dbReference type="RuleBase" id="RU363116"/>
    </source>
</evidence>
<comment type="cofactor">
    <cofactor evidence="2">
        <name>Ca(2+)</name>
        <dbReference type="ChEBI" id="CHEBI:29108"/>
    </cofactor>
</comment>
<proteinExistence type="inferred from homology"/>
<keyword evidence="2" id="KW-0564">Palmitate</keyword>
<dbReference type="Pfam" id="PF03803">
    <property type="entry name" value="Scramblase"/>
    <property type="match status" value="1"/>
</dbReference>
<sequence length="258" mass="28519">MAITSQPGPLHPALQYMGALDQVIVKQEVALLEVILPYEVGNKYSIFNTMNQRIFYAAEDSNWCCKQCCGPHRPFAMKITDNMGQPVLHIERPCNMGAFFPNWPCCSDSVIVNAETGDHFGTIERKCNPFFPGYRVLDHNQAQVMSMDGPCCCLLLLAAMCCQDQAFTVVNSDGEEIGQVKKQFSGLLKEMFTDADVFSASFPIDLDIRRRESVRLLISEADNGRSTSEAPMPWAASLAALSAFSLPGTFTCAGHQTR</sequence>
<dbReference type="Proteomes" id="UP001374579">
    <property type="component" value="Unassembled WGS sequence"/>
</dbReference>
<dbReference type="GO" id="GO:0005886">
    <property type="term" value="C:plasma membrane"/>
    <property type="evidence" value="ECO:0007669"/>
    <property type="project" value="TreeGrafter"/>
</dbReference>
<dbReference type="PANTHER" id="PTHR23248:SF9">
    <property type="entry name" value="PHOSPHOLIPID SCRAMBLASE"/>
    <property type="match status" value="1"/>
</dbReference>
<dbReference type="PANTHER" id="PTHR23248">
    <property type="entry name" value="PHOSPHOLIPID SCRAMBLASE-RELATED"/>
    <property type="match status" value="1"/>
</dbReference>
<gene>
    <name evidence="3" type="ORF">V1264_007122</name>
</gene>
<dbReference type="SUPFAM" id="SSF54518">
    <property type="entry name" value="Tubby C-terminal domain-like"/>
    <property type="match status" value="1"/>
</dbReference>
<dbReference type="EMBL" id="JBAMIC010000019">
    <property type="protein sequence ID" value="KAK7093354.1"/>
    <property type="molecule type" value="Genomic_DNA"/>
</dbReference>
<comment type="similarity">
    <text evidence="1 2">Belongs to the phospholipid scramblase family.</text>
</comment>
<reference evidence="3 4" key="1">
    <citation type="submission" date="2024-02" db="EMBL/GenBank/DDBJ databases">
        <title>Chromosome-scale genome assembly of the rough periwinkle Littorina saxatilis.</title>
        <authorList>
            <person name="De Jode A."/>
            <person name="Faria R."/>
            <person name="Formenti G."/>
            <person name="Sims Y."/>
            <person name="Smith T.P."/>
            <person name="Tracey A."/>
            <person name="Wood J.M.D."/>
            <person name="Zagrodzka Z.B."/>
            <person name="Johannesson K."/>
            <person name="Butlin R.K."/>
            <person name="Leder E.H."/>
        </authorList>
    </citation>
    <scope>NUCLEOTIDE SEQUENCE [LARGE SCALE GENOMIC DNA]</scope>
    <source>
        <strain evidence="3">Snail1</strain>
        <tissue evidence="3">Muscle</tissue>
    </source>
</reference>
<name>A0AAN9AVL1_9CAEN</name>